<keyword evidence="2" id="KW-1185">Reference proteome</keyword>
<dbReference type="EMBL" id="CAVLGL010000104">
    <property type="protein sequence ID" value="CAK1598343.1"/>
    <property type="molecule type" value="Genomic_DNA"/>
</dbReference>
<organism evidence="1 2">
    <name type="scientific">Parnassius mnemosyne</name>
    <name type="common">clouded apollo</name>
    <dbReference type="NCBI Taxonomy" id="213953"/>
    <lineage>
        <taxon>Eukaryota</taxon>
        <taxon>Metazoa</taxon>
        <taxon>Ecdysozoa</taxon>
        <taxon>Arthropoda</taxon>
        <taxon>Hexapoda</taxon>
        <taxon>Insecta</taxon>
        <taxon>Pterygota</taxon>
        <taxon>Neoptera</taxon>
        <taxon>Endopterygota</taxon>
        <taxon>Lepidoptera</taxon>
        <taxon>Glossata</taxon>
        <taxon>Ditrysia</taxon>
        <taxon>Papilionoidea</taxon>
        <taxon>Papilionidae</taxon>
        <taxon>Parnassiinae</taxon>
        <taxon>Parnassini</taxon>
        <taxon>Parnassius</taxon>
        <taxon>Driopa</taxon>
    </lineage>
</organism>
<proteinExistence type="predicted"/>
<evidence type="ECO:0000313" key="2">
    <source>
        <dbReference type="Proteomes" id="UP001314205"/>
    </source>
</evidence>
<dbReference type="PANTHER" id="PTHR22954:SF3">
    <property type="entry name" value="PROTEIN CBG08539"/>
    <property type="match status" value="1"/>
</dbReference>
<gene>
    <name evidence="1" type="ORF">PARMNEM_LOCUS17341</name>
</gene>
<dbReference type="InterPro" id="IPR005312">
    <property type="entry name" value="DUF1759"/>
</dbReference>
<dbReference type="Pfam" id="PF03564">
    <property type="entry name" value="DUF1759"/>
    <property type="match status" value="1"/>
</dbReference>
<reference evidence="1 2" key="1">
    <citation type="submission" date="2023-11" db="EMBL/GenBank/DDBJ databases">
        <authorList>
            <person name="Hedman E."/>
            <person name="Englund M."/>
            <person name="Stromberg M."/>
            <person name="Nyberg Akerstrom W."/>
            <person name="Nylinder S."/>
            <person name="Jareborg N."/>
            <person name="Kallberg Y."/>
            <person name="Kronander E."/>
        </authorList>
    </citation>
    <scope>NUCLEOTIDE SEQUENCE [LARGE SCALE GENOMIC DNA]</scope>
</reference>
<protein>
    <submittedName>
        <fullName evidence="1">Uncharacterized protein</fullName>
    </submittedName>
</protein>
<comment type="caution">
    <text evidence="1">The sequence shown here is derived from an EMBL/GenBank/DDBJ whole genome shotgun (WGS) entry which is preliminary data.</text>
</comment>
<evidence type="ECO:0000313" key="1">
    <source>
        <dbReference type="EMBL" id="CAK1598343.1"/>
    </source>
</evidence>
<accession>A0AAV1LSF5</accession>
<dbReference type="Proteomes" id="UP001314205">
    <property type="component" value="Unassembled WGS sequence"/>
</dbReference>
<dbReference type="PANTHER" id="PTHR22954">
    <property type="entry name" value="RETROVIRAL PROTEASE-RELATED"/>
    <property type="match status" value="1"/>
</dbReference>
<dbReference type="AlphaFoldDB" id="A0AAV1LSF5"/>
<name>A0AAV1LSF5_9NEOP</name>
<sequence length="244" mass="28164">MTDKAKSNASEIERQLKLLTIQREYAFREIQILCDLSKNIQTDTTSASQFESRFKRIDLVRKEFLEYTNQINDLKLKLKPDDIIDMKPVIAFDDMYYTVDAARAALSEGRTRADPQCDPDPSLTYGFSYHSTKPYAQARLPKLELPKFDGNIEHWQTFFDTFSTLVHENNNIRSIEKFHYLLTCLSGSALSIAKGVPVTSDNYKIVFDALIERFQNKRILAATYLDKICCFIPLKSSNYADLRN</sequence>